<proteinExistence type="predicted"/>
<evidence type="ECO:0000313" key="4">
    <source>
        <dbReference type="Proteomes" id="UP000576260"/>
    </source>
</evidence>
<organism evidence="3 4">
    <name type="scientific">Mannheimia bovis</name>
    <dbReference type="NCBI Taxonomy" id="2770636"/>
    <lineage>
        <taxon>Bacteria</taxon>
        <taxon>Pseudomonadati</taxon>
        <taxon>Pseudomonadota</taxon>
        <taxon>Gammaproteobacteria</taxon>
        <taxon>Pasteurellales</taxon>
        <taxon>Pasteurellaceae</taxon>
        <taxon>Mannheimia</taxon>
    </lineage>
</organism>
<sequence length="217" mass="25463">MQTVNEIRQEISPLFEPILGEFRVKTYFSYHAIFKNNLMIALYQNGVTYLRISQKYMSYISSYSGTYNLSDNKIGLQSRKFYFIPNNILSDKSQLSILIHSTLEELQSEKEKIDNKRSTQIRNLPNMNLKLERMLKKVGIYSIQDFAEVGYISAFIKLVMQGFDATEDLLFKLNGALNHQYIYTFTEKQKRELMQEANEALYACGLRKRFNTNHLIM</sequence>
<dbReference type="EMBL" id="CP061280">
    <property type="protein sequence ID" value="QNS15672.1"/>
    <property type="molecule type" value="Genomic_DNA"/>
</dbReference>
<dbReference type="Gene3D" id="3.30.1460.30">
    <property type="entry name" value="YgaC/TfoX-N like chaperone"/>
    <property type="match status" value="1"/>
</dbReference>
<dbReference type="Pfam" id="PF04993">
    <property type="entry name" value="TfoX_N"/>
    <property type="match status" value="1"/>
</dbReference>
<name>A0A7H1C3W7_9PAST</name>
<accession>A0A7H1C3W7</accession>
<dbReference type="InterPro" id="IPR007077">
    <property type="entry name" value="TfoX_C"/>
</dbReference>
<dbReference type="SUPFAM" id="SSF159894">
    <property type="entry name" value="YgaC/TfoX-N like"/>
    <property type="match status" value="1"/>
</dbReference>
<dbReference type="Pfam" id="PF04994">
    <property type="entry name" value="TfoX_C"/>
    <property type="match status" value="1"/>
</dbReference>
<reference evidence="3 4" key="1">
    <citation type="submission" date="2020-09" db="EMBL/GenBank/DDBJ databases">
        <title>Mannheimia bovis sp.nov., isolated from a cow.</title>
        <authorList>
            <person name="Li F."/>
        </authorList>
    </citation>
    <scope>NUCLEOTIDE SEQUENCE [LARGE SCALE GENOMIC DNA]</scope>
    <source>
        <strain evidence="3 4">ZY190616</strain>
    </source>
</reference>
<dbReference type="KEGG" id="mbos:ICJ55_02680"/>
<dbReference type="InterPro" id="IPR047525">
    <property type="entry name" value="TfoX-like"/>
</dbReference>
<evidence type="ECO:0000259" key="1">
    <source>
        <dbReference type="Pfam" id="PF04993"/>
    </source>
</evidence>
<dbReference type="RefSeq" id="WP_188157225.1">
    <property type="nucleotide sequence ID" value="NZ_CP061280.1"/>
</dbReference>
<keyword evidence="4" id="KW-1185">Reference proteome</keyword>
<dbReference type="AlphaFoldDB" id="A0A7H1C3W7"/>
<feature type="domain" description="TfoX N-terminal" evidence="1">
    <location>
        <begin position="15"/>
        <end position="104"/>
    </location>
</feature>
<feature type="domain" description="TfoX C-terminal" evidence="2">
    <location>
        <begin position="119"/>
        <end position="196"/>
    </location>
</feature>
<dbReference type="Proteomes" id="UP000576260">
    <property type="component" value="Chromosome"/>
</dbReference>
<protein>
    <submittedName>
        <fullName evidence="3">TfoX/Sxy family DNA transformation protein</fullName>
    </submittedName>
</protein>
<gene>
    <name evidence="3" type="ORF">ICJ55_02680</name>
</gene>
<evidence type="ECO:0000313" key="3">
    <source>
        <dbReference type="EMBL" id="QNS15672.1"/>
    </source>
</evidence>
<dbReference type="InterPro" id="IPR007076">
    <property type="entry name" value="TfoX_N"/>
</dbReference>
<dbReference type="Gene3D" id="1.10.150.20">
    <property type="entry name" value="5' to 3' exonuclease, C-terminal subdomain"/>
    <property type="match status" value="1"/>
</dbReference>
<evidence type="ECO:0000259" key="2">
    <source>
        <dbReference type="Pfam" id="PF04994"/>
    </source>
</evidence>
<dbReference type="PANTHER" id="PTHR36121:SF1">
    <property type="entry name" value="PROTEIN SXY"/>
    <property type="match status" value="1"/>
</dbReference>
<dbReference type="PANTHER" id="PTHR36121">
    <property type="entry name" value="PROTEIN SXY"/>
    <property type="match status" value="1"/>
</dbReference>